<dbReference type="EMBL" id="CP017962">
    <property type="protein sequence ID" value="APC47862.1"/>
    <property type="molecule type" value="Genomic_DNA"/>
</dbReference>
<name>A0AAC9IZI8_VIRHA</name>
<keyword evidence="4" id="KW-0227">DNA damage</keyword>
<feature type="domain" description="HhH-GPD" evidence="6">
    <location>
        <begin position="48"/>
        <end position="201"/>
    </location>
</feature>
<accession>A0AAC9IZI8</accession>
<dbReference type="EC" id="3.2.2.21" evidence="3"/>
<dbReference type="Gene3D" id="1.10.1670.40">
    <property type="match status" value="1"/>
</dbReference>
<protein>
    <recommendedName>
        <fullName evidence="3">DNA-3-methyladenine glycosylase II</fullName>
        <ecNumber evidence="3">3.2.2.21</ecNumber>
    </recommendedName>
</protein>
<dbReference type="Gene3D" id="1.10.340.30">
    <property type="entry name" value="Hypothetical protein, domain 2"/>
    <property type="match status" value="1"/>
</dbReference>
<dbReference type="GO" id="GO:0008725">
    <property type="term" value="F:DNA-3-methyladenine glycosylase activity"/>
    <property type="evidence" value="ECO:0007669"/>
    <property type="project" value="TreeGrafter"/>
</dbReference>
<proteinExistence type="inferred from homology"/>
<dbReference type="KEGG" id="vhl:BME96_06620"/>
<dbReference type="Proteomes" id="UP000182945">
    <property type="component" value="Chromosome"/>
</dbReference>
<evidence type="ECO:0000256" key="5">
    <source>
        <dbReference type="ARBA" id="ARBA00023204"/>
    </source>
</evidence>
<evidence type="ECO:0000313" key="8">
    <source>
        <dbReference type="Proteomes" id="UP000182945"/>
    </source>
</evidence>
<dbReference type="GO" id="GO:0006307">
    <property type="term" value="P:DNA alkylation repair"/>
    <property type="evidence" value="ECO:0007669"/>
    <property type="project" value="TreeGrafter"/>
</dbReference>
<dbReference type="InterPro" id="IPR051912">
    <property type="entry name" value="Alkylbase_DNA_Glycosylase/TA"/>
</dbReference>
<organism evidence="7 8">
    <name type="scientific">Virgibacillus halodenitrificans</name>
    <name type="common">Bacillus halodenitrificans</name>
    <dbReference type="NCBI Taxonomy" id="1482"/>
    <lineage>
        <taxon>Bacteria</taxon>
        <taxon>Bacillati</taxon>
        <taxon>Bacillota</taxon>
        <taxon>Bacilli</taxon>
        <taxon>Bacillales</taxon>
        <taxon>Bacillaceae</taxon>
        <taxon>Virgibacillus</taxon>
    </lineage>
</organism>
<dbReference type="Pfam" id="PF00730">
    <property type="entry name" value="HhH-GPD"/>
    <property type="match status" value="1"/>
</dbReference>
<evidence type="ECO:0000259" key="6">
    <source>
        <dbReference type="SMART" id="SM00478"/>
    </source>
</evidence>
<dbReference type="PANTHER" id="PTHR43003:SF5">
    <property type="entry name" value="DNA-3-METHYLADENINE GLYCOSYLASE"/>
    <property type="match status" value="1"/>
</dbReference>
<gene>
    <name evidence="7" type="ORF">BME96_06620</name>
</gene>
<evidence type="ECO:0000256" key="1">
    <source>
        <dbReference type="ARBA" id="ARBA00000086"/>
    </source>
</evidence>
<reference evidence="7 8" key="1">
    <citation type="submission" date="2016-11" db="EMBL/GenBank/DDBJ databases">
        <title>Complete genome sequencing of Virgibacillus halodenitrificans PDB-F2.</title>
        <authorList>
            <person name="Sun Z."/>
            <person name="Zhou Y."/>
            <person name="Li H."/>
        </authorList>
    </citation>
    <scope>NUCLEOTIDE SEQUENCE [LARGE SCALE GENOMIC DNA]</scope>
    <source>
        <strain evidence="7 8">PDB-F2</strain>
    </source>
</reference>
<dbReference type="GO" id="GO:0032993">
    <property type="term" value="C:protein-DNA complex"/>
    <property type="evidence" value="ECO:0007669"/>
    <property type="project" value="TreeGrafter"/>
</dbReference>
<dbReference type="InterPro" id="IPR011257">
    <property type="entry name" value="DNA_glycosylase"/>
</dbReference>
<dbReference type="GO" id="GO:0005737">
    <property type="term" value="C:cytoplasm"/>
    <property type="evidence" value="ECO:0007669"/>
    <property type="project" value="TreeGrafter"/>
</dbReference>
<keyword evidence="5" id="KW-0234">DNA repair</keyword>
<dbReference type="FunFam" id="1.10.340.30:FF:000004">
    <property type="entry name" value="DNA-3-methyladenine glycosylase II"/>
    <property type="match status" value="1"/>
</dbReference>
<dbReference type="GO" id="GO:0032131">
    <property type="term" value="F:alkylated DNA binding"/>
    <property type="evidence" value="ECO:0007669"/>
    <property type="project" value="TreeGrafter"/>
</dbReference>
<dbReference type="SMART" id="SM00478">
    <property type="entry name" value="ENDO3c"/>
    <property type="match status" value="1"/>
</dbReference>
<sequence length="218" mass="25206">MLLINVDSQEVQYLCKNDRELAKVIQLIGDIQIQTRKNYYSSLVQSIIGQLISVKAANTIRQRVFNACNGEITPEKIDRMDDQTIKKLGFSKQKIASLRDLTERVQNGELPLEELDYLSDKEIMSRLTAIRGIGPWTAEMFLIFSMQRMNILSLADVGLQRAAKWLYGNNETDGKSLLLDKSIKWQPYQTIASFYLWRVIDDDHIRKDKEEVIHPKID</sequence>
<comment type="catalytic activity">
    <reaction evidence="1">
        <text>Hydrolysis of alkylated DNA, releasing 3-methyladenine, 3-methylguanine, 7-methylguanine and 7-methyladenine.</text>
        <dbReference type="EC" id="3.2.2.21"/>
    </reaction>
</comment>
<dbReference type="RefSeq" id="WP_071648708.1">
    <property type="nucleotide sequence ID" value="NZ_CP017962.1"/>
</dbReference>
<dbReference type="GeneID" id="71514054"/>
<dbReference type="InterPro" id="IPR003265">
    <property type="entry name" value="HhH-GPD_domain"/>
</dbReference>
<dbReference type="GO" id="GO:0006285">
    <property type="term" value="P:base-excision repair, AP site formation"/>
    <property type="evidence" value="ECO:0007669"/>
    <property type="project" value="TreeGrafter"/>
</dbReference>
<evidence type="ECO:0000256" key="3">
    <source>
        <dbReference type="ARBA" id="ARBA00012000"/>
    </source>
</evidence>
<dbReference type="AlphaFoldDB" id="A0AAC9IZI8"/>
<evidence type="ECO:0000313" key="7">
    <source>
        <dbReference type="EMBL" id="APC47862.1"/>
    </source>
</evidence>
<evidence type="ECO:0000256" key="4">
    <source>
        <dbReference type="ARBA" id="ARBA00022763"/>
    </source>
</evidence>
<comment type="similarity">
    <text evidence="2">Belongs to the alkylbase DNA glycosidase AlkA family.</text>
</comment>
<evidence type="ECO:0000256" key="2">
    <source>
        <dbReference type="ARBA" id="ARBA00010817"/>
    </source>
</evidence>
<dbReference type="GO" id="GO:0043916">
    <property type="term" value="F:DNA-7-methylguanine glycosylase activity"/>
    <property type="evidence" value="ECO:0007669"/>
    <property type="project" value="TreeGrafter"/>
</dbReference>
<dbReference type="CDD" id="cd00056">
    <property type="entry name" value="ENDO3c"/>
    <property type="match status" value="1"/>
</dbReference>
<dbReference type="PANTHER" id="PTHR43003">
    <property type="entry name" value="DNA-3-METHYLADENINE GLYCOSYLASE"/>
    <property type="match status" value="1"/>
</dbReference>
<dbReference type="SUPFAM" id="SSF48150">
    <property type="entry name" value="DNA-glycosylase"/>
    <property type="match status" value="1"/>
</dbReference>